<evidence type="ECO:0000313" key="1">
    <source>
        <dbReference type="EMBL" id="MBD3919509.1"/>
    </source>
</evidence>
<protein>
    <submittedName>
        <fullName evidence="1">Uncharacterized protein</fullName>
    </submittedName>
</protein>
<sequence length="173" mass="21017">MGTIMLCFTERKFFRRDDVEKQNGIWVSLDKWKKSDYALLYPEKKNALWHVEWNDLVFHGKLYDLQAILANQRNSENIPYISVPRGLPNNVSEEIRQEYECGEYHTCTWYTLDEIFNYNWDQIIEYTDYTWDDKPVIEVVDYRETSKSFLEVMENIAYREDPSHFRITIMFHD</sequence>
<accession>A0ABR8MU76</accession>
<gene>
    <name evidence="1" type="ORF">H8B09_12160</name>
</gene>
<name>A0ABR8MU76_9BACL</name>
<evidence type="ECO:0000313" key="2">
    <source>
        <dbReference type="Proteomes" id="UP000609346"/>
    </source>
</evidence>
<dbReference type="EMBL" id="JACXZA010000002">
    <property type="protein sequence ID" value="MBD3919509.1"/>
    <property type="molecule type" value="Genomic_DNA"/>
</dbReference>
<dbReference type="Proteomes" id="UP000609346">
    <property type="component" value="Unassembled WGS sequence"/>
</dbReference>
<organism evidence="1 2">
    <name type="scientific">Paenibacillus terricola</name>
    <dbReference type="NCBI Taxonomy" id="2763503"/>
    <lineage>
        <taxon>Bacteria</taxon>
        <taxon>Bacillati</taxon>
        <taxon>Bacillota</taxon>
        <taxon>Bacilli</taxon>
        <taxon>Bacillales</taxon>
        <taxon>Paenibacillaceae</taxon>
        <taxon>Paenibacillus</taxon>
    </lineage>
</organism>
<keyword evidence="2" id="KW-1185">Reference proteome</keyword>
<proteinExistence type="predicted"/>
<reference evidence="1 2" key="1">
    <citation type="submission" date="2020-09" db="EMBL/GenBank/DDBJ databases">
        <title>Paenibacillus sp. strain PR3 16S rRNA gene Genome sequencing and assembly.</title>
        <authorList>
            <person name="Kim J."/>
        </authorList>
    </citation>
    <scope>NUCLEOTIDE SEQUENCE [LARGE SCALE GENOMIC DNA]</scope>
    <source>
        <strain evidence="1 2">PR3</strain>
    </source>
</reference>
<dbReference type="RefSeq" id="WP_191203740.1">
    <property type="nucleotide sequence ID" value="NZ_JACXZA010000002.1"/>
</dbReference>
<comment type="caution">
    <text evidence="1">The sequence shown here is derived from an EMBL/GenBank/DDBJ whole genome shotgun (WGS) entry which is preliminary data.</text>
</comment>